<evidence type="ECO:0000313" key="6">
    <source>
        <dbReference type="EMBL" id="TKK80902.1"/>
    </source>
</evidence>
<evidence type="ECO:0000256" key="4">
    <source>
        <dbReference type="ARBA" id="ARBA00022764"/>
    </source>
</evidence>
<dbReference type="EMBL" id="SZQA01000052">
    <property type="protein sequence ID" value="TKK80902.1"/>
    <property type="molecule type" value="Genomic_DNA"/>
</dbReference>
<dbReference type="Pfam" id="PF13416">
    <property type="entry name" value="SBP_bac_8"/>
    <property type="match status" value="1"/>
</dbReference>
<dbReference type="PRINTS" id="PR00909">
    <property type="entry name" value="SPERMDNBNDNG"/>
</dbReference>
<proteinExistence type="predicted"/>
<comment type="subcellular location">
    <subcellularLocation>
        <location evidence="1">Periplasm</location>
    </subcellularLocation>
</comment>
<feature type="region of interest" description="Disordered" evidence="5">
    <location>
        <begin position="21"/>
        <end position="49"/>
    </location>
</feature>
<keyword evidence="4" id="KW-0574">Periplasm</keyword>
<gene>
    <name evidence="6" type="ORF">FDA94_34865</name>
</gene>
<dbReference type="InterPro" id="IPR006059">
    <property type="entry name" value="SBP"/>
</dbReference>
<dbReference type="AlphaFoldDB" id="A0A4U3LYI2"/>
<sequence>MRVSPAVPLLHGVTTRKTYARTPCGPWGPHQQTNWLTSQSGKRRFGTRKGNSMDRRRFLLVSALAATAACGGERPGRSTGSSAVPLTRTDSPGALPLHDDIPPIADGLSPESGGVLKILNYPEYVSPDVLKAFGKKHGVEVEVTTFNTMEDAISKLRTPGASFDVWFPTPDVIGKAAVGKLLLPLNKTYLGNLANAWPQLQSPFYDEGSRYSVPYCAYTSGVGYRADEVTAGFGYGLLWDPAYKGKAYLIDDHREGLALAMLKNGSREINTEDPVKIKQAGTWLSELVPLMNIKTGIAAYQLVAEGQATVHHCWSGDMINAQSYLPKGVDADVLGYWYPSDDLGVVGTDSLAVPASATKPVLAHMLLNHLLDPVVAQENFSFTGYQPALSAITPEKMVTDEFVTEGLKSAIVTPDVYARSQQIFQISPAAEAVWLDTWSQFKAGQ</sequence>
<evidence type="ECO:0000256" key="2">
    <source>
        <dbReference type="ARBA" id="ARBA00022448"/>
    </source>
</evidence>
<evidence type="ECO:0000256" key="1">
    <source>
        <dbReference type="ARBA" id="ARBA00004418"/>
    </source>
</evidence>
<keyword evidence="2" id="KW-0813">Transport</keyword>
<feature type="compositionally biased region" description="Polar residues" evidence="5">
    <location>
        <begin position="30"/>
        <end position="40"/>
    </location>
</feature>
<dbReference type="CDD" id="cd13590">
    <property type="entry name" value="PBP2_PotD_PotF_like"/>
    <property type="match status" value="1"/>
</dbReference>
<keyword evidence="3" id="KW-0732">Signal</keyword>
<dbReference type="GO" id="GO:0015846">
    <property type="term" value="P:polyamine transport"/>
    <property type="evidence" value="ECO:0007669"/>
    <property type="project" value="InterPro"/>
</dbReference>
<feature type="region of interest" description="Disordered" evidence="5">
    <location>
        <begin position="70"/>
        <end position="96"/>
    </location>
</feature>
<dbReference type="GO" id="GO:0019808">
    <property type="term" value="F:polyamine binding"/>
    <property type="evidence" value="ECO:0007669"/>
    <property type="project" value="InterPro"/>
</dbReference>
<keyword evidence="7" id="KW-1185">Reference proteome</keyword>
<evidence type="ECO:0000313" key="7">
    <source>
        <dbReference type="Proteomes" id="UP000308705"/>
    </source>
</evidence>
<feature type="compositionally biased region" description="Polar residues" evidence="5">
    <location>
        <begin position="78"/>
        <end position="90"/>
    </location>
</feature>
<protein>
    <submittedName>
        <fullName evidence="6">Spermidine/putrescine ABC transporter substrate-binding protein</fullName>
    </submittedName>
</protein>
<dbReference type="PANTHER" id="PTHR30222:SF17">
    <property type="entry name" value="SPERMIDINE_PUTRESCINE-BINDING PERIPLASMIC PROTEIN"/>
    <property type="match status" value="1"/>
</dbReference>
<dbReference type="Gene3D" id="3.40.190.10">
    <property type="entry name" value="Periplasmic binding protein-like II"/>
    <property type="match status" value="2"/>
</dbReference>
<dbReference type="GO" id="GO:0042597">
    <property type="term" value="C:periplasmic space"/>
    <property type="evidence" value="ECO:0007669"/>
    <property type="project" value="UniProtKB-SubCell"/>
</dbReference>
<organism evidence="6 7">
    <name type="scientific">Herbidospora galbida</name>
    <dbReference type="NCBI Taxonomy" id="2575442"/>
    <lineage>
        <taxon>Bacteria</taxon>
        <taxon>Bacillati</taxon>
        <taxon>Actinomycetota</taxon>
        <taxon>Actinomycetes</taxon>
        <taxon>Streptosporangiales</taxon>
        <taxon>Streptosporangiaceae</taxon>
        <taxon>Herbidospora</taxon>
    </lineage>
</organism>
<dbReference type="Proteomes" id="UP000308705">
    <property type="component" value="Unassembled WGS sequence"/>
</dbReference>
<name>A0A4U3LYI2_9ACTN</name>
<reference evidence="6 7" key="1">
    <citation type="submission" date="2019-04" db="EMBL/GenBank/DDBJ databases">
        <title>Herbidospora sp. NEAU-GS14.nov., a novel actinomycete isolated from soil.</title>
        <authorList>
            <person name="Han L."/>
        </authorList>
    </citation>
    <scope>NUCLEOTIDE SEQUENCE [LARGE SCALE GENOMIC DNA]</scope>
    <source>
        <strain evidence="6 7">NEAU-GS14</strain>
    </source>
</reference>
<evidence type="ECO:0000256" key="3">
    <source>
        <dbReference type="ARBA" id="ARBA00022729"/>
    </source>
</evidence>
<evidence type="ECO:0000256" key="5">
    <source>
        <dbReference type="SAM" id="MobiDB-lite"/>
    </source>
</evidence>
<dbReference type="InterPro" id="IPR001188">
    <property type="entry name" value="Sperm_putr-bd"/>
</dbReference>
<dbReference type="SUPFAM" id="SSF53850">
    <property type="entry name" value="Periplasmic binding protein-like II"/>
    <property type="match status" value="1"/>
</dbReference>
<dbReference type="PANTHER" id="PTHR30222">
    <property type="entry name" value="SPERMIDINE/PUTRESCINE-BINDING PERIPLASMIC PROTEIN"/>
    <property type="match status" value="1"/>
</dbReference>
<accession>A0A4U3LYI2</accession>
<dbReference type="OrthoDB" id="9769319at2"/>
<comment type="caution">
    <text evidence="6">The sequence shown here is derived from an EMBL/GenBank/DDBJ whole genome shotgun (WGS) entry which is preliminary data.</text>
</comment>